<dbReference type="PIRSF" id="PIRSF000450">
    <property type="entry name" value="H_ser_succinyltr"/>
    <property type="match status" value="1"/>
</dbReference>
<dbReference type="GO" id="GO:0008899">
    <property type="term" value="F:homoserine O-succinyltransferase activity"/>
    <property type="evidence" value="ECO:0007669"/>
    <property type="project" value="UniProtKB-UniRule"/>
</dbReference>
<dbReference type="PANTHER" id="PTHR20919:SF0">
    <property type="entry name" value="HOMOSERINE O-SUCCINYLTRANSFERASE"/>
    <property type="match status" value="1"/>
</dbReference>
<accession>A0A8J7S0K0</accession>
<name>A0A8J7S0K0_9PROT</name>
<evidence type="ECO:0000256" key="2">
    <source>
        <dbReference type="ARBA" id="ARBA00022605"/>
    </source>
</evidence>
<dbReference type="GO" id="GO:0005737">
    <property type="term" value="C:cytoplasm"/>
    <property type="evidence" value="ECO:0007669"/>
    <property type="project" value="UniProtKB-SubCell"/>
</dbReference>
<evidence type="ECO:0000313" key="8">
    <source>
        <dbReference type="Proteomes" id="UP000672602"/>
    </source>
</evidence>
<keyword evidence="5" id="KW-0486">Methionine biosynthesis</keyword>
<proteinExistence type="inferred from homology"/>
<dbReference type="EC" id="2.3.1.31" evidence="5"/>
<evidence type="ECO:0000313" key="7">
    <source>
        <dbReference type="EMBL" id="MBP5856484.1"/>
    </source>
</evidence>
<dbReference type="Gene3D" id="3.40.50.880">
    <property type="match status" value="1"/>
</dbReference>
<dbReference type="InterPro" id="IPR029062">
    <property type="entry name" value="Class_I_gatase-like"/>
</dbReference>
<comment type="similarity">
    <text evidence="5">Belongs to the MetA family.</text>
</comment>
<keyword evidence="3 5" id="KW-0808">Transferase</keyword>
<feature type="binding site" evidence="5">
    <location>
        <position position="192"/>
    </location>
    <ligand>
        <name>substrate</name>
    </ligand>
</feature>
<feature type="binding site" evidence="5">
    <location>
        <position position="163"/>
    </location>
    <ligand>
        <name>substrate</name>
    </ligand>
</feature>
<feature type="active site" evidence="5">
    <location>
        <position position="237"/>
    </location>
</feature>
<keyword evidence="1 5" id="KW-0963">Cytoplasm</keyword>
<keyword evidence="8" id="KW-1185">Reference proteome</keyword>
<feature type="active site" description="Proton acceptor" evidence="5">
    <location>
        <position position="235"/>
    </location>
</feature>
<comment type="pathway">
    <text evidence="5">Amino-acid biosynthesis; L-methionine biosynthesis via de novo pathway; O-acetyl-L-homoserine from L-homoserine: step 1/1.</text>
</comment>
<evidence type="ECO:0000256" key="5">
    <source>
        <dbReference type="HAMAP-Rule" id="MF_00295"/>
    </source>
</evidence>
<comment type="caution">
    <text evidence="7">The sequence shown here is derived from an EMBL/GenBank/DDBJ whole genome shotgun (WGS) entry which is preliminary data.</text>
</comment>
<keyword evidence="2 5" id="KW-0028">Amino-acid biosynthesis</keyword>
<dbReference type="AlphaFoldDB" id="A0A8J7S0K0"/>
<feature type="active site" description="Acyl-thioester intermediate" evidence="5 6">
    <location>
        <position position="142"/>
    </location>
</feature>
<evidence type="ECO:0000256" key="1">
    <source>
        <dbReference type="ARBA" id="ARBA00022490"/>
    </source>
</evidence>
<organism evidence="7 8">
    <name type="scientific">Marivibrio halodurans</name>
    <dbReference type="NCBI Taxonomy" id="2039722"/>
    <lineage>
        <taxon>Bacteria</taxon>
        <taxon>Pseudomonadati</taxon>
        <taxon>Pseudomonadota</taxon>
        <taxon>Alphaproteobacteria</taxon>
        <taxon>Rhodospirillales</taxon>
        <taxon>Rhodospirillaceae</taxon>
        <taxon>Marivibrio</taxon>
    </lineage>
</organism>
<feature type="binding site" evidence="5">
    <location>
        <position position="249"/>
    </location>
    <ligand>
        <name>substrate</name>
    </ligand>
</feature>
<dbReference type="SUPFAM" id="SSF52317">
    <property type="entry name" value="Class I glutamine amidotransferase-like"/>
    <property type="match status" value="1"/>
</dbReference>
<dbReference type="InterPro" id="IPR005697">
    <property type="entry name" value="HST_MetA"/>
</dbReference>
<evidence type="ECO:0000256" key="3">
    <source>
        <dbReference type="ARBA" id="ARBA00022679"/>
    </source>
</evidence>
<keyword evidence="4 5" id="KW-0012">Acyltransferase</keyword>
<dbReference type="RefSeq" id="WP_210681053.1">
    <property type="nucleotide sequence ID" value="NZ_JAGMWN010000002.1"/>
</dbReference>
<dbReference type="GO" id="GO:0019281">
    <property type="term" value="P:L-methionine biosynthetic process from homoserine via O-succinyl-L-homoserine and cystathionine"/>
    <property type="evidence" value="ECO:0007669"/>
    <property type="project" value="InterPro"/>
</dbReference>
<protein>
    <recommendedName>
        <fullName evidence="5">Homoserine O-acetyltransferase</fullName>
        <shortName evidence="5">HAT</shortName>
        <ecNumber evidence="5">2.3.1.31</ecNumber>
    </recommendedName>
    <alternativeName>
        <fullName evidence="5">Homoserine transacetylase</fullName>
        <shortName evidence="5">HTA</shortName>
    </alternativeName>
</protein>
<comment type="catalytic activity">
    <reaction evidence="5">
        <text>L-homoserine + acetyl-CoA = O-acetyl-L-homoserine + CoA</text>
        <dbReference type="Rhea" id="RHEA:13701"/>
        <dbReference type="ChEBI" id="CHEBI:57287"/>
        <dbReference type="ChEBI" id="CHEBI:57288"/>
        <dbReference type="ChEBI" id="CHEBI:57476"/>
        <dbReference type="ChEBI" id="CHEBI:57716"/>
        <dbReference type="EC" id="2.3.1.31"/>
    </reaction>
</comment>
<dbReference type="Proteomes" id="UP000672602">
    <property type="component" value="Unassembled WGS sequence"/>
</dbReference>
<comment type="subcellular location">
    <subcellularLocation>
        <location evidence="5">Cytoplasm</location>
    </subcellularLocation>
</comment>
<feature type="site" description="Important for acyl-CoA specificity" evidence="5">
    <location>
        <position position="111"/>
    </location>
</feature>
<comment type="caution">
    <text evidence="5">Lacks conserved residue(s) required for the propagation of feature annotation.</text>
</comment>
<dbReference type="NCBIfam" id="TIGR01001">
    <property type="entry name" value="metA"/>
    <property type="match status" value="1"/>
</dbReference>
<reference evidence="7" key="1">
    <citation type="submission" date="2021-04" db="EMBL/GenBank/DDBJ databases">
        <authorList>
            <person name="Zhang D.-C."/>
        </authorList>
    </citation>
    <scope>NUCLEOTIDE SEQUENCE</scope>
    <source>
        <strain evidence="7">CGMCC 1.15697</strain>
    </source>
</reference>
<sequence length="305" mass="34818">MPIKIPDDLPARRNLEAEGMVVMSEADAVRQDIRPLRIGLLNLMPQKQKTETQIARLIGATPLQIELTLVTTGTYVPGNVSRHHLSTFYRPWEEVRHQKFDGFIVTGAPVETLPFEAVKYWDELRSIYDWTQTNVTSTLNICWGAQAALKHFHGVEKHELPEKMFGVYPHRAVDPTAGLLHGFCDKVMIPVSRHTETRREEVEAADGISILLDSEEAGLCMAEDVARGQIFMLNHLEYDAGTLDEEYKRDVREGKAIALPKYYYPDDDPEREPPNVWRAHGHLLFANWINKTYQESPFNLSLIGR</sequence>
<dbReference type="GO" id="GO:0004414">
    <property type="term" value="F:homoserine O-acetyltransferase activity"/>
    <property type="evidence" value="ECO:0007669"/>
    <property type="project" value="UniProtKB-EC"/>
</dbReference>
<feature type="site" description="Important for substrate specificity" evidence="5">
    <location>
        <position position="192"/>
    </location>
</feature>
<dbReference type="HAMAP" id="MF_00295">
    <property type="entry name" value="MetA_acyltransf"/>
    <property type="match status" value="1"/>
</dbReference>
<dbReference type="CDD" id="cd03131">
    <property type="entry name" value="GATase1_HTS"/>
    <property type="match status" value="1"/>
</dbReference>
<dbReference type="PANTHER" id="PTHR20919">
    <property type="entry name" value="HOMOSERINE O-SUCCINYLTRANSFERASE"/>
    <property type="match status" value="1"/>
</dbReference>
<gene>
    <name evidence="5" type="primary">metAA</name>
    <name evidence="7" type="ORF">KAJ83_05655</name>
</gene>
<comment type="function">
    <text evidence="5">Transfers an acetyl group from acetyl-CoA to L-homoserine, forming acetyl-L-homoserine.</text>
</comment>
<dbReference type="Pfam" id="PF04204">
    <property type="entry name" value="HTS"/>
    <property type="match status" value="1"/>
</dbReference>
<dbReference type="UniPathway" id="UPA00051">
    <property type="reaction ID" value="UER00074"/>
</dbReference>
<dbReference type="InterPro" id="IPR033752">
    <property type="entry name" value="MetA_family"/>
</dbReference>
<dbReference type="EMBL" id="JAGMWN010000002">
    <property type="protein sequence ID" value="MBP5856484.1"/>
    <property type="molecule type" value="Genomic_DNA"/>
</dbReference>
<evidence type="ECO:0000256" key="6">
    <source>
        <dbReference type="PIRSR" id="PIRSR000450-1"/>
    </source>
</evidence>
<evidence type="ECO:0000256" key="4">
    <source>
        <dbReference type="ARBA" id="ARBA00023315"/>
    </source>
</evidence>